<evidence type="ECO:0000313" key="1">
    <source>
        <dbReference type="EMBL" id="CAG8844367.1"/>
    </source>
</evidence>
<proteinExistence type="predicted"/>
<protein>
    <submittedName>
        <fullName evidence="1">29494_t:CDS:1</fullName>
    </submittedName>
</protein>
<keyword evidence="2" id="KW-1185">Reference proteome</keyword>
<gene>
    <name evidence="1" type="ORF">GMARGA_LOCUS37064</name>
</gene>
<comment type="caution">
    <text evidence="1">The sequence shown here is derived from an EMBL/GenBank/DDBJ whole genome shotgun (WGS) entry which is preliminary data.</text>
</comment>
<accession>A0ABN7WZC6</accession>
<organism evidence="1 2">
    <name type="scientific">Gigaspora margarita</name>
    <dbReference type="NCBI Taxonomy" id="4874"/>
    <lineage>
        <taxon>Eukaryota</taxon>
        <taxon>Fungi</taxon>
        <taxon>Fungi incertae sedis</taxon>
        <taxon>Mucoromycota</taxon>
        <taxon>Glomeromycotina</taxon>
        <taxon>Glomeromycetes</taxon>
        <taxon>Diversisporales</taxon>
        <taxon>Gigasporaceae</taxon>
        <taxon>Gigaspora</taxon>
    </lineage>
</organism>
<dbReference type="Proteomes" id="UP000789901">
    <property type="component" value="Unassembled WGS sequence"/>
</dbReference>
<evidence type="ECO:0000313" key="2">
    <source>
        <dbReference type="Proteomes" id="UP000789901"/>
    </source>
</evidence>
<sequence>TIKKLKEELTSRNISYEEKMDRDESVELLREYMCKETLTKPLNDDVIVEEIVFFMAWQEDPSNQYSSKDILAALEEMAKNGELTKEEIPTEKSIDSWISRYSRMSKQMMAKKILDDDIDFE</sequence>
<name>A0ABN7WZC6_GIGMA</name>
<reference evidence="1 2" key="1">
    <citation type="submission" date="2021-06" db="EMBL/GenBank/DDBJ databases">
        <authorList>
            <person name="Kallberg Y."/>
            <person name="Tangrot J."/>
            <person name="Rosling A."/>
        </authorList>
    </citation>
    <scope>NUCLEOTIDE SEQUENCE [LARGE SCALE GENOMIC DNA]</scope>
    <source>
        <strain evidence="1 2">120-4 pot B 10/14</strain>
    </source>
</reference>
<dbReference type="EMBL" id="CAJVQB010075670">
    <property type="protein sequence ID" value="CAG8844367.1"/>
    <property type="molecule type" value="Genomic_DNA"/>
</dbReference>
<feature type="non-terminal residue" evidence="1">
    <location>
        <position position="1"/>
    </location>
</feature>